<dbReference type="AlphaFoldDB" id="A0A2R5G7E0"/>
<reference evidence="2 3" key="1">
    <citation type="submission" date="2017-12" db="EMBL/GenBank/DDBJ databases">
        <title>Sequencing, de novo assembly and annotation of complete genome of a new Thraustochytrid species, strain FCC1311.</title>
        <authorList>
            <person name="Sedici K."/>
            <person name="Godart F."/>
            <person name="Aiese Cigliano R."/>
            <person name="Sanseverino W."/>
            <person name="Barakat M."/>
            <person name="Ortet P."/>
            <person name="Marechal E."/>
            <person name="Cagnac O."/>
            <person name="Amato A."/>
        </authorList>
    </citation>
    <scope>NUCLEOTIDE SEQUENCE [LARGE SCALE GENOMIC DNA]</scope>
</reference>
<gene>
    <name evidence="2" type="ORF">FCC1311_006012</name>
</gene>
<feature type="compositionally biased region" description="Acidic residues" evidence="1">
    <location>
        <begin position="28"/>
        <end position="49"/>
    </location>
</feature>
<evidence type="ECO:0008006" key="4">
    <source>
        <dbReference type="Google" id="ProtNLM"/>
    </source>
</evidence>
<organism evidence="2 3">
    <name type="scientific">Hondaea fermentalgiana</name>
    <dbReference type="NCBI Taxonomy" id="2315210"/>
    <lineage>
        <taxon>Eukaryota</taxon>
        <taxon>Sar</taxon>
        <taxon>Stramenopiles</taxon>
        <taxon>Bigyra</taxon>
        <taxon>Labyrinthulomycetes</taxon>
        <taxon>Thraustochytrida</taxon>
        <taxon>Thraustochytriidae</taxon>
        <taxon>Hondaea</taxon>
    </lineage>
</organism>
<proteinExistence type="predicted"/>
<dbReference type="InParanoid" id="A0A2R5G7E0"/>
<name>A0A2R5G7E0_9STRA</name>
<feature type="region of interest" description="Disordered" evidence="1">
    <location>
        <begin position="1"/>
        <end position="78"/>
    </location>
</feature>
<dbReference type="Proteomes" id="UP000241890">
    <property type="component" value="Unassembled WGS sequence"/>
</dbReference>
<feature type="compositionally biased region" description="Low complexity" evidence="1">
    <location>
        <begin position="233"/>
        <end position="256"/>
    </location>
</feature>
<feature type="compositionally biased region" description="Basic and acidic residues" evidence="1">
    <location>
        <begin position="50"/>
        <end position="61"/>
    </location>
</feature>
<evidence type="ECO:0000313" key="2">
    <source>
        <dbReference type="EMBL" id="GBG24383.1"/>
    </source>
</evidence>
<dbReference type="OrthoDB" id="166659at2759"/>
<feature type="region of interest" description="Disordered" evidence="1">
    <location>
        <begin position="116"/>
        <end position="140"/>
    </location>
</feature>
<comment type="caution">
    <text evidence="2">The sequence shown here is derived from an EMBL/GenBank/DDBJ whole genome shotgun (WGS) entry which is preliminary data.</text>
</comment>
<feature type="compositionally biased region" description="Low complexity" evidence="1">
    <location>
        <begin position="590"/>
        <end position="609"/>
    </location>
</feature>
<feature type="region of interest" description="Disordered" evidence="1">
    <location>
        <begin position="562"/>
        <end position="609"/>
    </location>
</feature>
<feature type="compositionally biased region" description="Low complexity" evidence="1">
    <location>
        <begin position="566"/>
        <end position="578"/>
    </location>
</feature>
<feature type="compositionally biased region" description="Basic residues" evidence="1">
    <location>
        <begin position="131"/>
        <end position="140"/>
    </location>
</feature>
<dbReference type="Gene3D" id="1.25.10.10">
    <property type="entry name" value="Leucine-rich Repeat Variant"/>
    <property type="match status" value="1"/>
</dbReference>
<keyword evidence="3" id="KW-1185">Reference proteome</keyword>
<feature type="region of interest" description="Disordered" evidence="1">
    <location>
        <begin position="166"/>
        <end position="261"/>
    </location>
</feature>
<evidence type="ECO:0000313" key="3">
    <source>
        <dbReference type="Proteomes" id="UP000241890"/>
    </source>
</evidence>
<accession>A0A2R5G7E0</accession>
<dbReference type="InterPro" id="IPR011989">
    <property type="entry name" value="ARM-like"/>
</dbReference>
<evidence type="ECO:0000256" key="1">
    <source>
        <dbReference type="SAM" id="MobiDB-lite"/>
    </source>
</evidence>
<protein>
    <recommendedName>
        <fullName evidence="4">TOG domain-containing protein</fullName>
    </recommendedName>
</protein>
<sequence>MAKGVKCPREGEVVPELAATKGPAVSEIESEEEEAKEEDSDLDKDFDDERDSRVEEDRDLYSDDEGEQGGETDREQRLIAPPQDLGLLARISELCSLFLAKYMDVYEPVAFNTRSRQRKRRGSLIKGLKTPARKPRTARSKFKAKSKSAIAADELASLAKENVLAVSNNNNQENSDIEAERNEVKKPKRVVGSTRARALSKTSSKGSETRAVVGMDTRAPGSAAPLQDSSNLTSVSPSASASASATTPASASVPAPEAQPAISAHENEGENTYTAEVPEPQDLTALESDAEAAEQGARLISLIESADWIDQHEATTLLRRLVTFHPRETDTFIVPRLEQVLFFLKQGVESLRSAQSRNALYAIEACFRSLKLRLVLDKDTMQAVIDPVIKKSVNDKRFIAAAGESVLDEMVASAATTSVLQGLLAHSSSRSAKVCTVVSKYATRCLRNLVNAQKAQVSGTSSVVVNGSSTSQKNPLDSAELAQALVSSFAELESSRSVDAKKPAQASLRILYETLRKTRFEETAKAALSAADAARVLGIVQRPVQRNTKKPSLKELMALKRREMQKQQQEQEQNGQEQSSALPATTLVLGPAVAPPSSSASERSGSAER</sequence>
<dbReference type="EMBL" id="BEYU01000005">
    <property type="protein sequence ID" value="GBG24383.1"/>
    <property type="molecule type" value="Genomic_DNA"/>
</dbReference>